<dbReference type="RefSeq" id="WP_036333497.1">
    <property type="nucleotide sequence ID" value="NZ_JPMX01000009.1"/>
</dbReference>
<proteinExistence type="predicted"/>
<evidence type="ECO:0000313" key="1">
    <source>
        <dbReference type="EMBL" id="KGH48226.1"/>
    </source>
</evidence>
<name>A0A098YER1_9ACTN</name>
<dbReference type="STRING" id="1522368.IN07_03180"/>
<organism evidence="1 2">
    <name type="scientific">Modestobacter caceresii</name>
    <dbReference type="NCBI Taxonomy" id="1522368"/>
    <lineage>
        <taxon>Bacteria</taxon>
        <taxon>Bacillati</taxon>
        <taxon>Actinomycetota</taxon>
        <taxon>Actinomycetes</taxon>
        <taxon>Geodermatophilales</taxon>
        <taxon>Geodermatophilaceae</taxon>
        <taxon>Modestobacter</taxon>
    </lineage>
</organism>
<dbReference type="EMBL" id="JPMX01000009">
    <property type="protein sequence ID" value="KGH48226.1"/>
    <property type="molecule type" value="Genomic_DNA"/>
</dbReference>
<comment type="caution">
    <text evidence="1">The sequence shown here is derived from an EMBL/GenBank/DDBJ whole genome shotgun (WGS) entry which is preliminary data.</text>
</comment>
<keyword evidence="2" id="KW-1185">Reference proteome</keyword>
<protein>
    <submittedName>
        <fullName evidence="1">Uncharacterized protein</fullName>
    </submittedName>
</protein>
<gene>
    <name evidence="1" type="ORF">IN07_03180</name>
</gene>
<dbReference type="Proteomes" id="UP000029713">
    <property type="component" value="Unassembled WGS sequence"/>
</dbReference>
<accession>A0A098YER1</accession>
<sequence length="64" mass="6984">MAEARREHGARLPDFAAMCGAGRFERRLFDGVVEPVHGRVRPPGDAPGLGLTVRTEDVEDLRIG</sequence>
<dbReference type="AlphaFoldDB" id="A0A098YER1"/>
<reference evidence="1 2" key="1">
    <citation type="submission" date="2014-07" db="EMBL/GenBank/DDBJ databases">
        <title>Biosystematic studies on Modestobacter strains isolated from extreme hyper-arid desert soil and from historic building.</title>
        <authorList>
            <person name="Bukarasam K."/>
            <person name="Bull A."/>
            <person name="Girard G."/>
            <person name="van Wezel G."/>
            <person name="Goodfellow M."/>
        </authorList>
    </citation>
    <scope>NUCLEOTIDE SEQUENCE [LARGE SCALE GENOMIC DNA]</scope>
    <source>
        <strain evidence="1 2">KNN45-2b</strain>
    </source>
</reference>
<evidence type="ECO:0000313" key="2">
    <source>
        <dbReference type="Proteomes" id="UP000029713"/>
    </source>
</evidence>